<dbReference type="Gene3D" id="1.20.1250.20">
    <property type="entry name" value="MFS general substrate transporter like domains"/>
    <property type="match status" value="1"/>
</dbReference>
<evidence type="ECO:0000256" key="2">
    <source>
        <dbReference type="ARBA" id="ARBA00022692"/>
    </source>
</evidence>
<dbReference type="Proteomes" id="UP001219568">
    <property type="component" value="Unassembled WGS sequence"/>
</dbReference>
<evidence type="ECO:0000256" key="6">
    <source>
        <dbReference type="SAM" id="Phobius"/>
    </source>
</evidence>
<keyword evidence="4 6" id="KW-0472">Membrane</keyword>
<dbReference type="Pfam" id="PF07690">
    <property type="entry name" value="MFS_1"/>
    <property type="match status" value="1"/>
</dbReference>
<dbReference type="InterPro" id="IPR011701">
    <property type="entry name" value="MFS"/>
</dbReference>
<comment type="subcellular location">
    <subcellularLocation>
        <location evidence="1">Membrane</location>
        <topology evidence="1">Multi-pass membrane protein</topology>
    </subcellularLocation>
</comment>
<keyword evidence="9" id="KW-1185">Reference proteome</keyword>
<dbReference type="GO" id="GO:0022857">
    <property type="term" value="F:transmembrane transporter activity"/>
    <property type="evidence" value="ECO:0007669"/>
    <property type="project" value="InterPro"/>
</dbReference>
<accession>A0AAD6N2C5</accession>
<dbReference type="PROSITE" id="PS50850">
    <property type="entry name" value="MFS"/>
    <property type="match status" value="1"/>
</dbReference>
<reference evidence="8" key="1">
    <citation type="journal article" date="2023" name="IMA Fungus">
        <title>Comparative genomic study of the Penicillium genus elucidates a diverse pangenome and 15 lateral gene transfer events.</title>
        <authorList>
            <person name="Petersen C."/>
            <person name="Sorensen T."/>
            <person name="Nielsen M.R."/>
            <person name="Sondergaard T.E."/>
            <person name="Sorensen J.L."/>
            <person name="Fitzpatrick D.A."/>
            <person name="Frisvad J.C."/>
            <person name="Nielsen K.L."/>
        </authorList>
    </citation>
    <scope>NUCLEOTIDE SEQUENCE</scope>
    <source>
        <strain evidence="8">IBT 15450</strain>
    </source>
</reference>
<dbReference type="InterPro" id="IPR036259">
    <property type="entry name" value="MFS_trans_sf"/>
</dbReference>
<organism evidence="8 9">
    <name type="scientific">Penicillium canescens</name>
    <dbReference type="NCBI Taxonomy" id="5083"/>
    <lineage>
        <taxon>Eukaryota</taxon>
        <taxon>Fungi</taxon>
        <taxon>Dikarya</taxon>
        <taxon>Ascomycota</taxon>
        <taxon>Pezizomycotina</taxon>
        <taxon>Eurotiomycetes</taxon>
        <taxon>Eurotiomycetidae</taxon>
        <taxon>Eurotiales</taxon>
        <taxon>Aspergillaceae</taxon>
        <taxon>Penicillium</taxon>
    </lineage>
</organism>
<dbReference type="PANTHER" id="PTHR23502:SF34">
    <property type="entry name" value="PROTEIN HOL1"/>
    <property type="match status" value="1"/>
</dbReference>
<feature type="transmembrane region" description="Helical" evidence="6">
    <location>
        <begin position="208"/>
        <end position="231"/>
    </location>
</feature>
<dbReference type="InterPro" id="IPR020846">
    <property type="entry name" value="MFS_dom"/>
</dbReference>
<feature type="transmembrane region" description="Helical" evidence="6">
    <location>
        <begin position="501"/>
        <end position="522"/>
    </location>
</feature>
<evidence type="ECO:0000313" key="9">
    <source>
        <dbReference type="Proteomes" id="UP001219568"/>
    </source>
</evidence>
<dbReference type="PANTHER" id="PTHR23502">
    <property type="entry name" value="MAJOR FACILITATOR SUPERFAMILY"/>
    <property type="match status" value="1"/>
</dbReference>
<proteinExistence type="predicted"/>
<feature type="transmembrane region" description="Helical" evidence="6">
    <location>
        <begin position="365"/>
        <end position="386"/>
    </location>
</feature>
<feature type="domain" description="Major facilitator superfamily (MFS) profile" evidence="7">
    <location>
        <begin position="66"/>
        <end position="524"/>
    </location>
</feature>
<feature type="transmembrane region" description="Helical" evidence="6">
    <location>
        <begin position="434"/>
        <end position="458"/>
    </location>
</feature>
<dbReference type="SUPFAM" id="SSF103473">
    <property type="entry name" value="MFS general substrate transporter"/>
    <property type="match status" value="1"/>
</dbReference>
<evidence type="ECO:0000259" key="7">
    <source>
        <dbReference type="PROSITE" id="PS50850"/>
    </source>
</evidence>
<feature type="transmembrane region" description="Helical" evidence="6">
    <location>
        <begin position="178"/>
        <end position="201"/>
    </location>
</feature>
<evidence type="ECO:0000256" key="3">
    <source>
        <dbReference type="ARBA" id="ARBA00022989"/>
    </source>
</evidence>
<evidence type="ECO:0000313" key="8">
    <source>
        <dbReference type="EMBL" id="KAJ6022674.1"/>
    </source>
</evidence>
<evidence type="ECO:0000256" key="5">
    <source>
        <dbReference type="SAM" id="MobiDB-lite"/>
    </source>
</evidence>
<reference evidence="8" key="2">
    <citation type="submission" date="2023-01" db="EMBL/GenBank/DDBJ databases">
        <authorList>
            <person name="Petersen C."/>
        </authorList>
    </citation>
    <scope>NUCLEOTIDE SEQUENCE</scope>
    <source>
        <strain evidence="8">IBT 15450</strain>
    </source>
</reference>
<gene>
    <name evidence="8" type="ORF">N7460_013069</name>
</gene>
<comment type="caution">
    <text evidence="8">The sequence shown here is derived from an EMBL/GenBank/DDBJ whole genome shotgun (WGS) entry which is preliminary data.</text>
</comment>
<feature type="transmembrane region" description="Helical" evidence="6">
    <location>
        <begin position="119"/>
        <end position="141"/>
    </location>
</feature>
<dbReference type="EMBL" id="JAQJZL010000016">
    <property type="protein sequence ID" value="KAJ6022674.1"/>
    <property type="molecule type" value="Genomic_DNA"/>
</dbReference>
<keyword evidence="3 6" id="KW-1133">Transmembrane helix</keyword>
<feature type="region of interest" description="Disordered" evidence="5">
    <location>
        <begin position="1"/>
        <end position="20"/>
    </location>
</feature>
<feature type="transmembrane region" description="Helical" evidence="6">
    <location>
        <begin position="148"/>
        <end position="166"/>
    </location>
</feature>
<name>A0AAD6N2C5_PENCN</name>
<dbReference type="GO" id="GO:0005886">
    <property type="term" value="C:plasma membrane"/>
    <property type="evidence" value="ECO:0007669"/>
    <property type="project" value="TreeGrafter"/>
</dbReference>
<protein>
    <recommendedName>
        <fullName evidence="7">Major facilitator superfamily (MFS) profile domain-containing protein</fullName>
    </recommendedName>
</protein>
<feature type="transmembrane region" description="Helical" evidence="6">
    <location>
        <begin position="321"/>
        <end position="345"/>
    </location>
</feature>
<evidence type="ECO:0000256" key="1">
    <source>
        <dbReference type="ARBA" id="ARBA00004141"/>
    </source>
</evidence>
<dbReference type="AlphaFoldDB" id="A0AAD6N2C5"/>
<feature type="transmembrane region" description="Helical" evidence="6">
    <location>
        <begin position="407"/>
        <end position="428"/>
    </location>
</feature>
<keyword evidence="2 6" id="KW-0812">Transmembrane</keyword>
<sequence length="549" mass="60412">MPDRENEPNGSAVITHRHRPTETLGHVRLQDESTGATLLVPQPSSDPNDPLNWSKGFKIYITVLTCVALTWVNFFAGGPGSVLVEIVIDLYGVYPPDPRNPATLAPKSMAAFSSAVSKVALLFSTTSLAAGMANLMWVPLAVKYGRRVVYTSSFLAFGLCCIWSARASTYGSLLASRIIASWFSGSVECVAPVTIADIFFLHERGKMTAIYSAALSTGAALGLMVSAVMSISTSWRVFHYLCAGLVLTTTLLIFFTMPETAYQRTVEREEEETDEKVANVSEMERAEVHTVHKKTFIQRMAFNRSPLTRESIWKIIIRPALVLFLPPVFWSTVSFGIGIGIFVIMGTTAATAFTQVYHFTTWQVGVVWIAGIVGNILGIPFGGYFSDWVANRATTKNGGIREPEMRLPAVSIAMITYPAALLLYGLGINYKAHWMVPILGIFLFSFGSSAAIGISVVYTIDCYRPIAEEVVVSQVAFKSIITFLMSFYANPWVDRDGYAGAFGAMAALSFIVLALWVPLFIWGKRIRRATLKGRVMQYVHWSVDRETGE</sequence>
<feature type="transmembrane region" description="Helical" evidence="6">
    <location>
        <begin position="237"/>
        <end position="255"/>
    </location>
</feature>
<evidence type="ECO:0000256" key="4">
    <source>
        <dbReference type="ARBA" id="ARBA00023136"/>
    </source>
</evidence>
<feature type="transmembrane region" description="Helical" evidence="6">
    <location>
        <begin position="470"/>
        <end position="489"/>
    </location>
</feature>